<dbReference type="CDD" id="cd01650">
    <property type="entry name" value="RT_nLTR_like"/>
    <property type="match status" value="1"/>
</dbReference>
<dbReference type="InterPro" id="IPR052343">
    <property type="entry name" value="Retrotransposon-Effector_Assoc"/>
</dbReference>
<comment type="caution">
    <text evidence="2">The sequence shown here is derived from an EMBL/GenBank/DDBJ whole genome shotgun (WGS) entry which is preliminary data.</text>
</comment>
<reference evidence="2 3" key="1">
    <citation type="journal article" date="2018" name="PLoS Genet.">
        <title>Population sequencing reveals clonal diversity and ancestral inbreeding in the grapevine cultivar Chardonnay.</title>
        <authorList>
            <person name="Roach M.J."/>
            <person name="Johnson D.L."/>
            <person name="Bohlmann J."/>
            <person name="van Vuuren H.J."/>
            <person name="Jones S.J."/>
            <person name="Pretorius I.S."/>
            <person name="Schmidt S.A."/>
            <person name="Borneman A.R."/>
        </authorList>
    </citation>
    <scope>NUCLEOTIDE SEQUENCE [LARGE SCALE GENOMIC DNA]</scope>
    <source>
        <strain evidence="3">cv. Chardonnay</strain>
        <tissue evidence="2">Leaf</tissue>
    </source>
</reference>
<proteinExistence type="predicted"/>
<dbReference type="Proteomes" id="UP000288805">
    <property type="component" value="Unassembled WGS sequence"/>
</dbReference>
<accession>A0A438IC57</accession>
<protein>
    <submittedName>
        <fullName evidence="2">Transposon TX1 uncharacterized 149 kDa protein</fullName>
    </submittedName>
</protein>
<dbReference type="PANTHER" id="PTHR46890">
    <property type="entry name" value="NON-LTR RETROLELEMENT REVERSE TRANSCRIPTASE-LIKE PROTEIN-RELATED"/>
    <property type="match status" value="1"/>
</dbReference>
<dbReference type="PROSITE" id="PS00726">
    <property type="entry name" value="AP_NUCLEASE_F1_1"/>
    <property type="match status" value="1"/>
</dbReference>
<dbReference type="Pfam" id="PF00078">
    <property type="entry name" value="RVT_1"/>
    <property type="match status" value="1"/>
</dbReference>
<dbReference type="SUPFAM" id="SSF56219">
    <property type="entry name" value="DNase I-like"/>
    <property type="match status" value="1"/>
</dbReference>
<dbReference type="GO" id="GO:0004519">
    <property type="term" value="F:endonuclease activity"/>
    <property type="evidence" value="ECO:0007669"/>
    <property type="project" value="InterPro"/>
</dbReference>
<organism evidence="2 3">
    <name type="scientific">Vitis vinifera</name>
    <name type="common">Grape</name>
    <dbReference type="NCBI Taxonomy" id="29760"/>
    <lineage>
        <taxon>Eukaryota</taxon>
        <taxon>Viridiplantae</taxon>
        <taxon>Streptophyta</taxon>
        <taxon>Embryophyta</taxon>
        <taxon>Tracheophyta</taxon>
        <taxon>Spermatophyta</taxon>
        <taxon>Magnoliopsida</taxon>
        <taxon>eudicotyledons</taxon>
        <taxon>Gunneridae</taxon>
        <taxon>Pentapetalae</taxon>
        <taxon>rosids</taxon>
        <taxon>Vitales</taxon>
        <taxon>Vitaceae</taxon>
        <taxon>Viteae</taxon>
        <taxon>Vitis</taxon>
    </lineage>
</organism>
<dbReference type="PROSITE" id="PS50878">
    <property type="entry name" value="RT_POL"/>
    <property type="match status" value="1"/>
</dbReference>
<sequence>MIFQRKILSKREHSWNGASVRVQVVRQGVEKGVSGIGKECRRRVEMRIKGEDRAGFKGFAGFPHRGSSVAVFPSYPVTREKGLNSVGSCGMMGVENLEVSSYQHSRSSLSLLPPPSSLVLPHLSPSVPVLPNSAIQSQFPTKPRVKHDFFSKKDDDGDGAFCLGSVGNPNRDVVVSQLVSLNHLSESFKSFKPNPNSPLGPPNLVTVSQGDAESPPMGRLENPDVVMIQETKREVCDKRFVGSVWSVRNKEWAALPTCGASGGILIIWDSKKLSSEEVSSVCKRLDWFLYSNEWELFFPQSLQEVLLRWTSDHWPIVLDTNPFKWGPTPFRFENMWLQYPSFKECFSSWWREFEGNGWEGHRFMRKLQFIKAKLKYWNKNTFGMLKERKKSILDEISNIDAIKQEGVLSYNLYAQRVLRKGELKELILREEIHWRQKAKVKWVKDGDCNSKFFHKVADGRRNRNFIKFLENEKGLVLDNSKSITEEILLYFKKLYSSPPGESWRVKGIDWSPISGESASRLDSPFSEEEIFNVICQLDRDKVWGPNGFTIAVFQDCWDMIKEDLVRVFAEFHGSGIINQSTNAFFIVLLPKKRQTKKISDFRPISLITCLYKVITKVLSGRLRGVLHKTIHSTQGAFVQGRQILGGVLLPNEIVDEKRRSGEEGVVFKIDFEKAYDHVNWDFLDHVLEKKGFSHKWRNWIRGCLSSVSYAILVNGNAKGLVKTSRGLRQGDPLSPFLFTIVADVLSRMMLRAEEKVCWRVSGQISELKVNLDKSNIFGINLDQDHLSRLALLLDCKASDWSILYLGLPLGGNPIACGFWDPVIERISRRLDG</sequence>
<dbReference type="GO" id="GO:0006281">
    <property type="term" value="P:DNA repair"/>
    <property type="evidence" value="ECO:0007669"/>
    <property type="project" value="InterPro"/>
</dbReference>
<name>A0A438IC57_VITVI</name>
<dbReference type="InterPro" id="IPR036691">
    <property type="entry name" value="Endo/exonu/phosph_ase_sf"/>
</dbReference>
<dbReference type="AlphaFoldDB" id="A0A438IC57"/>
<dbReference type="PANTHER" id="PTHR46890:SF50">
    <property type="entry name" value="RNA-DIRECTED DNA POLYMERASE, EUKARYOTA, REVERSE TRANSCRIPTASE ZINC-BINDING DOMAIN PROTEIN-RELATED"/>
    <property type="match status" value="1"/>
</dbReference>
<evidence type="ECO:0000259" key="1">
    <source>
        <dbReference type="PROSITE" id="PS50878"/>
    </source>
</evidence>
<evidence type="ECO:0000313" key="3">
    <source>
        <dbReference type="Proteomes" id="UP000288805"/>
    </source>
</evidence>
<dbReference type="GO" id="GO:0003677">
    <property type="term" value="F:DNA binding"/>
    <property type="evidence" value="ECO:0007669"/>
    <property type="project" value="InterPro"/>
</dbReference>
<dbReference type="EMBL" id="QGNW01000123">
    <property type="protein sequence ID" value="RVW94282.1"/>
    <property type="molecule type" value="Genomic_DNA"/>
</dbReference>
<dbReference type="InterPro" id="IPR020847">
    <property type="entry name" value="AP_endonuclease_F1_BS"/>
</dbReference>
<dbReference type="InterPro" id="IPR000477">
    <property type="entry name" value="RT_dom"/>
</dbReference>
<dbReference type="SUPFAM" id="SSF56672">
    <property type="entry name" value="DNA/RNA polymerases"/>
    <property type="match status" value="1"/>
</dbReference>
<dbReference type="InterPro" id="IPR043502">
    <property type="entry name" value="DNA/RNA_pol_sf"/>
</dbReference>
<gene>
    <name evidence="2" type="primary">YTX2_209</name>
    <name evidence="2" type="ORF">CK203_034806</name>
</gene>
<feature type="domain" description="Reverse transcriptase" evidence="1">
    <location>
        <begin position="570"/>
        <end position="832"/>
    </location>
</feature>
<evidence type="ECO:0000313" key="2">
    <source>
        <dbReference type="EMBL" id="RVW94282.1"/>
    </source>
</evidence>